<dbReference type="EMBL" id="JAFEUM010000009">
    <property type="protein sequence ID" value="MBM7038216.1"/>
    <property type="molecule type" value="Genomic_DNA"/>
</dbReference>
<gene>
    <name evidence="1" type="ORF">JQC93_17620</name>
</gene>
<proteinExistence type="predicted"/>
<evidence type="ECO:0000313" key="2">
    <source>
        <dbReference type="Proteomes" id="UP000809621"/>
    </source>
</evidence>
<protein>
    <submittedName>
        <fullName evidence="1">Uncharacterized protein</fullName>
    </submittedName>
</protein>
<dbReference type="Proteomes" id="UP000809621">
    <property type="component" value="Unassembled WGS sequence"/>
</dbReference>
<organism evidence="1 2">
    <name type="scientific">Vibrio ulleungensis</name>
    <dbReference type="NCBI Taxonomy" id="2807619"/>
    <lineage>
        <taxon>Bacteria</taxon>
        <taxon>Pseudomonadati</taxon>
        <taxon>Pseudomonadota</taxon>
        <taxon>Gammaproteobacteria</taxon>
        <taxon>Vibrionales</taxon>
        <taxon>Vibrionaceae</taxon>
        <taxon>Vibrio</taxon>
    </lineage>
</organism>
<reference evidence="1 2" key="1">
    <citation type="submission" date="2021-02" db="EMBL/GenBank/DDBJ databases">
        <authorList>
            <person name="Park J.-S."/>
        </authorList>
    </citation>
    <scope>NUCLEOTIDE SEQUENCE [LARGE SCALE GENOMIC DNA]</scope>
    <source>
        <strain evidence="1 2">188UL20-2</strain>
    </source>
</reference>
<accession>A0ABS2HMC3</accession>
<keyword evidence="2" id="KW-1185">Reference proteome</keyword>
<comment type="caution">
    <text evidence="1">The sequence shown here is derived from an EMBL/GenBank/DDBJ whole genome shotgun (WGS) entry which is preliminary data.</text>
</comment>
<evidence type="ECO:0000313" key="1">
    <source>
        <dbReference type="EMBL" id="MBM7038216.1"/>
    </source>
</evidence>
<sequence>MRRYISVGGVVKPLVVTLCGSVKFKQAFWDANFNETMAGKIVLSVGGLEHDDHFDLTEEDKRMLGDLHKRKIDMSDEILVLNVGGYIGKSTEGEIEYARQHGKGVRFLEE</sequence>
<name>A0ABS2HMC3_9VIBR</name>